<evidence type="ECO:0000313" key="5">
    <source>
        <dbReference type="Proteomes" id="UP000076935"/>
    </source>
</evidence>
<evidence type="ECO:0000313" key="4">
    <source>
        <dbReference type="EMBL" id="OAH63055.1"/>
    </source>
</evidence>
<feature type="domain" description="NodB homology" evidence="2">
    <location>
        <begin position="54"/>
        <end position="163"/>
    </location>
</feature>
<accession>A0A177L1U6</accession>
<name>A0A177L1U6_9BACI</name>
<organism evidence="3 6">
    <name type="scientific">Domibacillus aminovorans</name>
    <dbReference type="NCBI Taxonomy" id="29332"/>
    <lineage>
        <taxon>Bacteria</taxon>
        <taxon>Bacillati</taxon>
        <taxon>Bacillota</taxon>
        <taxon>Bacilli</taxon>
        <taxon>Bacillales</taxon>
        <taxon>Bacillaceae</taxon>
        <taxon>Domibacillus</taxon>
    </lineage>
</organism>
<keyword evidence="1" id="KW-0812">Transmembrane</keyword>
<sequence>MTPFLFIRAKQLKWVAFFLMSACLFFLFLQPKNEHPVISMDGATNNIYAGQSGISLTVNVDQQEKNIGKLVHALIKNETTASFFVTSSWLKHHPKASKLLVDRAFDIGVLVTDSSNEDKIIQEIAAVKKILASHGQKDIVFLRAADGNEHENLLHVAAAHGYLPVQWSIDLRSQSADSFIKESGKGDIVLLNTDEDQLALEKWISILSQKEKLISLSEMIGGDTKIQYIP</sequence>
<dbReference type="Proteomes" id="UP000076935">
    <property type="component" value="Unassembled WGS sequence"/>
</dbReference>
<dbReference type="OrthoDB" id="9806342at2"/>
<dbReference type="RefSeq" id="WP_018395191.1">
    <property type="nucleotide sequence ID" value="NZ_JBCNAN010000016.1"/>
</dbReference>
<reference evidence="5 6" key="1">
    <citation type="submission" date="2016-01" db="EMBL/GenBank/DDBJ databases">
        <title>Investigation of taxonomic status of Bacillus aminovorans.</title>
        <authorList>
            <person name="Verma A."/>
            <person name="Pal Y."/>
            <person name="Krishnamurthi S."/>
        </authorList>
    </citation>
    <scope>NUCLEOTIDE SEQUENCE [LARGE SCALE GENOMIC DNA]</scope>
    <source>
        <strain evidence="4 5">DSM 1314</strain>
        <strain evidence="3 6">DSM 4337</strain>
    </source>
</reference>
<keyword evidence="1" id="KW-1133">Transmembrane helix</keyword>
<keyword evidence="5" id="KW-1185">Reference proteome</keyword>
<protein>
    <recommendedName>
        <fullName evidence="2">NodB homology domain-containing protein</fullName>
    </recommendedName>
</protein>
<dbReference type="InterPro" id="IPR002509">
    <property type="entry name" value="NODB_dom"/>
</dbReference>
<proteinExistence type="predicted"/>
<dbReference type="EMBL" id="LQWZ01000003">
    <property type="protein sequence ID" value="OAH59362.1"/>
    <property type="molecule type" value="Genomic_DNA"/>
</dbReference>
<dbReference type="SUPFAM" id="SSF88713">
    <property type="entry name" value="Glycoside hydrolase/deacetylase"/>
    <property type="match status" value="1"/>
</dbReference>
<dbReference type="Gene3D" id="3.20.20.370">
    <property type="entry name" value="Glycoside hydrolase/deacetylase"/>
    <property type="match status" value="1"/>
</dbReference>
<dbReference type="AlphaFoldDB" id="A0A177L1U6"/>
<comment type="caution">
    <text evidence="3">The sequence shown here is derived from an EMBL/GenBank/DDBJ whole genome shotgun (WGS) entry which is preliminary data.</text>
</comment>
<dbReference type="InterPro" id="IPR011330">
    <property type="entry name" value="Glyco_hydro/deAcase_b/a-brl"/>
</dbReference>
<keyword evidence="1" id="KW-0472">Membrane</keyword>
<dbReference type="GO" id="GO:0016810">
    <property type="term" value="F:hydrolase activity, acting on carbon-nitrogen (but not peptide) bonds"/>
    <property type="evidence" value="ECO:0007669"/>
    <property type="project" value="InterPro"/>
</dbReference>
<evidence type="ECO:0000259" key="2">
    <source>
        <dbReference type="Pfam" id="PF01522"/>
    </source>
</evidence>
<evidence type="ECO:0000256" key="1">
    <source>
        <dbReference type="SAM" id="Phobius"/>
    </source>
</evidence>
<dbReference type="EMBL" id="LQWY01000004">
    <property type="protein sequence ID" value="OAH63055.1"/>
    <property type="molecule type" value="Genomic_DNA"/>
</dbReference>
<evidence type="ECO:0000313" key="6">
    <source>
        <dbReference type="Proteomes" id="UP000077271"/>
    </source>
</evidence>
<dbReference type="GO" id="GO:0005975">
    <property type="term" value="P:carbohydrate metabolic process"/>
    <property type="evidence" value="ECO:0007669"/>
    <property type="project" value="InterPro"/>
</dbReference>
<dbReference type="STRING" id="29332.AWH48_15665"/>
<evidence type="ECO:0000313" key="3">
    <source>
        <dbReference type="EMBL" id="OAH59362.1"/>
    </source>
</evidence>
<feature type="transmembrane region" description="Helical" evidence="1">
    <location>
        <begin position="12"/>
        <end position="29"/>
    </location>
</feature>
<dbReference type="Pfam" id="PF01522">
    <property type="entry name" value="Polysacc_deac_1"/>
    <property type="match status" value="1"/>
</dbReference>
<gene>
    <name evidence="3" type="ORF">AWH48_15665</name>
    <name evidence="4" type="ORF">AWH49_07680</name>
</gene>
<dbReference type="Proteomes" id="UP000077271">
    <property type="component" value="Unassembled WGS sequence"/>
</dbReference>